<evidence type="ECO:0000259" key="9">
    <source>
        <dbReference type="Pfam" id="PF00361"/>
    </source>
</evidence>
<evidence type="ECO:0000256" key="3">
    <source>
        <dbReference type="ARBA" id="ARBA00022692"/>
    </source>
</evidence>
<dbReference type="Pfam" id="PF00361">
    <property type="entry name" value="Proton_antipo_M"/>
    <property type="match status" value="1"/>
</dbReference>
<feature type="transmembrane region" description="Helical" evidence="8">
    <location>
        <begin position="130"/>
        <end position="150"/>
    </location>
</feature>
<keyword evidence="4 8" id="KW-1133">Transmembrane helix</keyword>
<keyword evidence="5" id="KW-0560">Oxidoreductase</keyword>
<feature type="transmembrane region" description="Helical" evidence="8">
    <location>
        <begin position="300"/>
        <end position="321"/>
    </location>
</feature>
<evidence type="ECO:0000256" key="5">
    <source>
        <dbReference type="ARBA" id="ARBA00023002"/>
    </source>
</evidence>
<feature type="transmembrane region" description="Helical" evidence="8">
    <location>
        <begin position="32"/>
        <end position="54"/>
    </location>
</feature>
<feature type="transmembrane region" description="Helical" evidence="8">
    <location>
        <begin position="105"/>
        <end position="124"/>
    </location>
</feature>
<protein>
    <submittedName>
        <fullName evidence="10">Hydrogenase 4 subunit B</fullName>
    </submittedName>
</protein>
<feature type="transmembrane region" description="Helical" evidence="8">
    <location>
        <begin position="646"/>
        <end position="662"/>
    </location>
</feature>
<dbReference type="PANTHER" id="PTHR42682">
    <property type="entry name" value="HYDROGENASE-4 COMPONENT F"/>
    <property type="match status" value="1"/>
</dbReference>
<dbReference type="Proteomes" id="UP000660668">
    <property type="component" value="Unassembled WGS sequence"/>
</dbReference>
<evidence type="ECO:0000313" key="10">
    <source>
        <dbReference type="EMBL" id="MBF4766247.1"/>
    </source>
</evidence>
<feature type="transmembrane region" description="Helical" evidence="8">
    <location>
        <begin position="78"/>
        <end position="98"/>
    </location>
</feature>
<dbReference type="AlphaFoldDB" id="A0A930VGM7"/>
<evidence type="ECO:0000256" key="4">
    <source>
        <dbReference type="ARBA" id="ARBA00022989"/>
    </source>
</evidence>
<feature type="transmembrane region" description="Helical" evidence="8">
    <location>
        <begin position="162"/>
        <end position="186"/>
    </location>
</feature>
<evidence type="ECO:0000313" key="11">
    <source>
        <dbReference type="Proteomes" id="UP000660668"/>
    </source>
</evidence>
<feature type="transmembrane region" description="Helical" evidence="8">
    <location>
        <begin position="269"/>
        <end position="288"/>
    </location>
</feature>
<comment type="caution">
    <text evidence="10">The sequence shown here is derived from an EMBL/GenBank/DDBJ whole genome shotgun (WGS) entry which is preliminary data.</text>
</comment>
<dbReference type="GO" id="GO:0005886">
    <property type="term" value="C:plasma membrane"/>
    <property type="evidence" value="ECO:0007669"/>
    <property type="project" value="UniProtKB-SubCell"/>
</dbReference>
<keyword evidence="11" id="KW-1185">Reference proteome</keyword>
<feature type="transmembrane region" description="Helical" evidence="8">
    <location>
        <begin position="206"/>
        <end position="229"/>
    </location>
</feature>
<gene>
    <name evidence="10" type="ORF">ISU10_00515</name>
</gene>
<keyword evidence="6 8" id="KW-0472">Membrane</keyword>
<dbReference type="GO" id="GO:0016491">
    <property type="term" value="F:oxidoreductase activity"/>
    <property type="evidence" value="ECO:0007669"/>
    <property type="project" value="UniProtKB-KW"/>
</dbReference>
<organism evidence="10 11">
    <name type="scientific">Nocardioides agariphilus</name>
    <dbReference type="NCBI Taxonomy" id="433664"/>
    <lineage>
        <taxon>Bacteria</taxon>
        <taxon>Bacillati</taxon>
        <taxon>Actinomycetota</taxon>
        <taxon>Actinomycetes</taxon>
        <taxon>Propionibacteriales</taxon>
        <taxon>Nocardioidaceae</taxon>
        <taxon>Nocardioides</taxon>
    </lineage>
</organism>
<accession>A0A930VGM7</accession>
<feature type="transmembrane region" description="Helical" evidence="8">
    <location>
        <begin position="379"/>
        <end position="407"/>
    </location>
</feature>
<name>A0A930VGM7_9ACTN</name>
<feature type="transmembrane region" description="Helical" evidence="8">
    <location>
        <begin position="472"/>
        <end position="492"/>
    </location>
</feature>
<evidence type="ECO:0000256" key="7">
    <source>
        <dbReference type="RuleBase" id="RU000320"/>
    </source>
</evidence>
<evidence type="ECO:0000256" key="6">
    <source>
        <dbReference type="ARBA" id="ARBA00023136"/>
    </source>
</evidence>
<comment type="subcellular location">
    <subcellularLocation>
        <location evidence="1">Cell membrane</location>
        <topology evidence="1">Multi-pass membrane protein</topology>
    </subcellularLocation>
    <subcellularLocation>
        <location evidence="7">Membrane</location>
        <topology evidence="7">Multi-pass membrane protein</topology>
    </subcellularLocation>
</comment>
<feature type="transmembrane region" description="Helical" evidence="8">
    <location>
        <begin position="241"/>
        <end position="263"/>
    </location>
</feature>
<dbReference type="PANTHER" id="PTHR42682:SF3">
    <property type="entry name" value="FORMATE HYDROGENLYASE SUBUNIT 3-RELATED"/>
    <property type="match status" value="1"/>
</dbReference>
<feature type="transmembrane region" description="Helical" evidence="8">
    <location>
        <begin position="522"/>
        <end position="539"/>
    </location>
</feature>
<dbReference type="InterPro" id="IPR001750">
    <property type="entry name" value="ND/Mrp_TM"/>
</dbReference>
<feature type="transmembrane region" description="Helical" evidence="8">
    <location>
        <begin position="6"/>
        <end position="25"/>
    </location>
</feature>
<dbReference type="EMBL" id="JADKPO010000001">
    <property type="protein sequence ID" value="MBF4766247.1"/>
    <property type="molecule type" value="Genomic_DNA"/>
</dbReference>
<reference evidence="10" key="1">
    <citation type="submission" date="2020-11" db="EMBL/GenBank/DDBJ databases">
        <title>Nocardioides cynanchi sp. nov., isolated from soil of rhizosphere of Cynanchum wilfordii.</title>
        <authorList>
            <person name="Lee J.-S."/>
            <person name="Suh M.K."/>
            <person name="Kim J.-S."/>
        </authorList>
    </citation>
    <scope>NUCLEOTIDE SEQUENCE</scope>
    <source>
        <strain evidence="10">KCTC 19276</strain>
    </source>
</reference>
<evidence type="ECO:0000256" key="8">
    <source>
        <dbReference type="SAM" id="Phobius"/>
    </source>
</evidence>
<feature type="transmembrane region" description="Helical" evidence="8">
    <location>
        <begin position="333"/>
        <end position="359"/>
    </location>
</feature>
<dbReference type="RefSeq" id="WP_194694400.1">
    <property type="nucleotide sequence ID" value="NZ_JADKPO010000001.1"/>
</dbReference>
<feature type="transmembrane region" description="Helical" evidence="8">
    <location>
        <begin position="427"/>
        <end position="452"/>
    </location>
</feature>
<keyword evidence="3 7" id="KW-0812">Transmembrane</keyword>
<evidence type="ECO:0000256" key="2">
    <source>
        <dbReference type="ARBA" id="ARBA00022475"/>
    </source>
</evidence>
<dbReference type="InterPro" id="IPR052175">
    <property type="entry name" value="ComplexI-like_HydComp"/>
</dbReference>
<feature type="domain" description="NADH:quinone oxidoreductase/Mrp antiporter transmembrane" evidence="9">
    <location>
        <begin position="127"/>
        <end position="413"/>
    </location>
</feature>
<evidence type="ECO:0000256" key="1">
    <source>
        <dbReference type="ARBA" id="ARBA00004651"/>
    </source>
</evidence>
<proteinExistence type="predicted"/>
<keyword evidence="2" id="KW-1003">Cell membrane</keyword>
<sequence length="663" mass="68299">MTPVELALDTQLVLVLAGVVAAIAAPPRLRSLLAGVLSALLGLAGVLTGAWALAGRHGVVELPTALSLGPVTLDPTPLGGFFMVVAGAVGAVAAVFAIGYASGPAASRTSWVALAVFLGAMQLVPAAGDLVSFLLMWELMALASTVLVLTEHAGRAEVRTAALWYAAMTHLSFVLVLLGFTVLAHAGGGIDWASMSRVDPTSRTAAVAFLLLVAGFATKAGVVPVHVWLPRAHPAAPSHVSAVMSAAMVKMGVYGVLLVSIRLMPGGPAWWGAVVVGLGAVSAVYGILQASVASDLKRLLGYSTTENIGLIFLALGTALILRAHQVSAAGDAALLACLLLVASHAAFKATLFLGAGSVLHATGERDLDRMGGLVSRLPVTATAFGIGALGAAALPVTAGFVAEWTLLQAVIHGGRPHDRMVAVTMPIAVSVVALTAGLALVTFVKAYGIAFLARARSDGAAQAHEASPSMRAAMLIAACVVLILGLVPGALAQAAARAVGLPAGSAVTQVGFTHLGARLEPLAVLVLVGVMVTAVALIAKAAARKVPRREVELAWGGGGVRASARMQYTATSYAEPLTRVFDDALRPERDVVVTHAGESRYLVERVQFHQHVVDLVEDRMYRPMLTLVERLGVAGRRLQNGSIHRYLAYSFFALVVVLVVVAL</sequence>